<feature type="transmembrane region" description="Helical" evidence="1">
    <location>
        <begin position="213"/>
        <end position="231"/>
    </location>
</feature>
<gene>
    <name evidence="2" type="ORF">B0J13DRAFT_631834</name>
</gene>
<keyword evidence="1" id="KW-0472">Membrane</keyword>
<dbReference type="Proteomes" id="UP000717696">
    <property type="component" value="Unassembled WGS sequence"/>
</dbReference>
<accession>A0A9P9D2Z5</accession>
<evidence type="ECO:0000313" key="3">
    <source>
        <dbReference type="Proteomes" id="UP000717696"/>
    </source>
</evidence>
<feature type="transmembrane region" description="Helical" evidence="1">
    <location>
        <begin position="17"/>
        <end position="42"/>
    </location>
</feature>
<feature type="transmembrane region" description="Helical" evidence="1">
    <location>
        <begin position="298"/>
        <end position="320"/>
    </location>
</feature>
<dbReference type="PANTHER" id="PTHR37577">
    <property type="entry name" value="INTEGRAL MEMBRANE PROTEIN"/>
    <property type="match status" value="1"/>
</dbReference>
<dbReference type="AlphaFoldDB" id="A0A9P9D2Z5"/>
<keyword evidence="1" id="KW-0812">Transmembrane</keyword>
<feature type="transmembrane region" description="Helical" evidence="1">
    <location>
        <begin position="160"/>
        <end position="183"/>
    </location>
</feature>
<protein>
    <submittedName>
        <fullName evidence="2">Uncharacterized protein</fullName>
    </submittedName>
</protein>
<dbReference type="InterPro" id="IPR053018">
    <property type="entry name" value="Elsinochrome_Biosynth-Asso"/>
</dbReference>
<sequence length="367" mass="39942">MLNCTIPDGSFTANPDIAGPGVLAAFFFTAAITIIAVVFGYLTGSLDGDFLNDLDYVAIKGAKVLGNKLRRKSPDIEAPEPSPKSNQARKEAIQQFILALSDQQLVTGLALLVCGVLNQESVSVYENSVLLSLAWFSSTTHLATLDALRTHLKTHGVIKHIRVVGMVCVLTLLSYTFCINIIAMDKKSSTVPVQCLFSDTLGDLPGPTGPPDVIPILALLLVFAGYLVRILDLYSEYGPSSYLYATLEYILIHRRPGPNQEYSSLMAEHQAASLVRSLKTIGKFRTKIPKYSKLLEALYAYDASFLSSLQSIAFSFTYGICQVANYRVVLAPDLSAASNYMGFGQMMAVFLLLLPFLSAGETYYGIT</sequence>
<evidence type="ECO:0000313" key="2">
    <source>
        <dbReference type="EMBL" id="KAH7111492.1"/>
    </source>
</evidence>
<reference evidence="2" key="1">
    <citation type="journal article" date="2021" name="Nat. Commun.">
        <title>Genetic determinants of endophytism in the Arabidopsis root mycobiome.</title>
        <authorList>
            <person name="Mesny F."/>
            <person name="Miyauchi S."/>
            <person name="Thiergart T."/>
            <person name="Pickel B."/>
            <person name="Atanasova L."/>
            <person name="Karlsson M."/>
            <person name="Huettel B."/>
            <person name="Barry K.W."/>
            <person name="Haridas S."/>
            <person name="Chen C."/>
            <person name="Bauer D."/>
            <person name="Andreopoulos W."/>
            <person name="Pangilinan J."/>
            <person name="LaButti K."/>
            <person name="Riley R."/>
            <person name="Lipzen A."/>
            <person name="Clum A."/>
            <person name="Drula E."/>
            <person name="Henrissat B."/>
            <person name="Kohler A."/>
            <person name="Grigoriev I.V."/>
            <person name="Martin F.M."/>
            <person name="Hacquard S."/>
        </authorList>
    </citation>
    <scope>NUCLEOTIDE SEQUENCE</scope>
    <source>
        <strain evidence="2">MPI-CAGE-AT-0021</strain>
    </source>
</reference>
<proteinExistence type="predicted"/>
<dbReference type="PANTHER" id="PTHR37577:SF1">
    <property type="entry name" value="INTEGRAL MEMBRANE PROTEIN"/>
    <property type="match status" value="1"/>
</dbReference>
<comment type="caution">
    <text evidence="2">The sequence shown here is derived from an EMBL/GenBank/DDBJ whole genome shotgun (WGS) entry which is preliminary data.</text>
</comment>
<dbReference type="OrthoDB" id="5427664at2759"/>
<keyword evidence="1" id="KW-1133">Transmembrane helix</keyword>
<evidence type="ECO:0000256" key="1">
    <source>
        <dbReference type="SAM" id="Phobius"/>
    </source>
</evidence>
<keyword evidence="3" id="KW-1185">Reference proteome</keyword>
<name>A0A9P9D2Z5_9HYPO</name>
<dbReference type="EMBL" id="JAGMUU010000056">
    <property type="protein sequence ID" value="KAH7111492.1"/>
    <property type="molecule type" value="Genomic_DNA"/>
</dbReference>
<feature type="transmembrane region" description="Helical" evidence="1">
    <location>
        <begin position="340"/>
        <end position="359"/>
    </location>
</feature>
<organism evidence="2 3">
    <name type="scientific">Dactylonectria estremocensis</name>
    <dbReference type="NCBI Taxonomy" id="1079267"/>
    <lineage>
        <taxon>Eukaryota</taxon>
        <taxon>Fungi</taxon>
        <taxon>Dikarya</taxon>
        <taxon>Ascomycota</taxon>
        <taxon>Pezizomycotina</taxon>
        <taxon>Sordariomycetes</taxon>
        <taxon>Hypocreomycetidae</taxon>
        <taxon>Hypocreales</taxon>
        <taxon>Nectriaceae</taxon>
        <taxon>Dactylonectria</taxon>
    </lineage>
</organism>